<dbReference type="GO" id="GO:0003676">
    <property type="term" value="F:nucleic acid binding"/>
    <property type="evidence" value="ECO:0007669"/>
    <property type="project" value="InterPro"/>
</dbReference>
<evidence type="ECO:0000259" key="7">
    <source>
        <dbReference type="Pfam" id="PF07669"/>
    </source>
</evidence>
<protein>
    <recommendedName>
        <fullName evidence="1">site-specific DNA-methyltransferase (adenine-specific)</fullName>
        <ecNumber evidence="1">2.1.1.72</ecNumber>
    </recommendedName>
</protein>
<dbReference type="InterPro" id="IPR050953">
    <property type="entry name" value="N4_N6_ade-DNA_methylase"/>
</dbReference>
<dbReference type="InterPro" id="IPR011639">
    <property type="entry name" value="MethylTrfase_TaqI-like_dom"/>
</dbReference>
<dbReference type="EC" id="2.1.1.72" evidence="1"/>
<dbReference type="PANTHER" id="PTHR33841">
    <property type="entry name" value="DNA METHYLTRANSFERASE YEEA-RELATED"/>
    <property type="match status" value="1"/>
</dbReference>
<dbReference type="PANTHER" id="PTHR33841:SF1">
    <property type="entry name" value="DNA METHYLTRANSFERASE A"/>
    <property type="match status" value="1"/>
</dbReference>
<accession>A0A1L5JMV6</accession>
<name>A0A1L5JMV6_PROMI</name>
<dbReference type="InterPro" id="IPR002052">
    <property type="entry name" value="DNA_methylase_N6_adenine_CS"/>
</dbReference>
<dbReference type="Gene3D" id="3.40.50.150">
    <property type="entry name" value="Vaccinia Virus protein VP39"/>
    <property type="match status" value="2"/>
</dbReference>
<keyword evidence="3" id="KW-0808">Transferase</keyword>
<dbReference type="Pfam" id="PF07669">
    <property type="entry name" value="Eco57I"/>
    <property type="match status" value="1"/>
</dbReference>
<evidence type="ECO:0000256" key="4">
    <source>
        <dbReference type="ARBA" id="ARBA00022691"/>
    </source>
</evidence>
<dbReference type="SUPFAM" id="SSF53335">
    <property type="entry name" value="S-adenosyl-L-methionine-dependent methyltransferases"/>
    <property type="match status" value="1"/>
</dbReference>
<evidence type="ECO:0000256" key="5">
    <source>
        <dbReference type="ARBA" id="ARBA00047942"/>
    </source>
</evidence>
<dbReference type="EMBL" id="KX243404">
    <property type="protein sequence ID" value="APO16771.1"/>
    <property type="molecule type" value="Genomic_DNA"/>
</dbReference>
<feature type="domain" description="Type II methyltransferase M.TaqI-like" evidence="7">
    <location>
        <begin position="395"/>
        <end position="437"/>
    </location>
</feature>
<evidence type="ECO:0000256" key="3">
    <source>
        <dbReference type="ARBA" id="ARBA00022679"/>
    </source>
</evidence>
<organism evidence="8">
    <name type="scientific">Proteus mirabilis</name>
    <dbReference type="NCBI Taxonomy" id="584"/>
    <lineage>
        <taxon>Bacteria</taxon>
        <taxon>Pseudomonadati</taxon>
        <taxon>Pseudomonadota</taxon>
        <taxon>Gammaproteobacteria</taxon>
        <taxon>Enterobacterales</taxon>
        <taxon>Morganellaceae</taxon>
        <taxon>Proteus</taxon>
    </lineage>
</organism>
<reference evidence="8" key="1">
    <citation type="journal article" date="2016" name="Sci. Rep.">
        <title>SXT/R391 integrative and conjugative elements in Proteus species reveal abundant genetic diversity and multidrug resistance.</title>
        <authorList>
            <person name="Li X."/>
            <person name="Du Y."/>
            <person name="Du P."/>
            <person name="Dai H."/>
            <person name="Fang Y."/>
            <person name="Li Z."/>
            <person name="Lv N."/>
            <person name="Zhu B."/>
            <person name="Kan B."/>
            <person name="Wang D."/>
        </authorList>
    </citation>
    <scope>NUCLEOTIDE SEQUENCE</scope>
    <source>
        <strain evidence="8">08MAS1586</strain>
    </source>
</reference>
<dbReference type="PROSITE" id="PS00092">
    <property type="entry name" value="N6_MTASE"/>
    <property type="match status" value="1"/>
</dbReference>
<evidence type="ECO:0000256" key="2">
    <source>
        <dbReference type="ARBA" id="ARBA00022603"/>
    </source>
</evidence>
<dbReference type="GO" id="GO:0009007">
    <property type="term" value="F:site-specific DNA-methyltransferase (adenine-specific) activity"/>
    <property type="evidence" value="ECO:0007669"/>
    <property type="project" value="UniProtKB-EC"/>
</dbReference>
<keyword evidence="2 8" id="KW-0489">Methyltransferase</keyword>
<comment type="catalytic activity">
    <reaction evidence="5">
        <text>a 2'-deoxyadenosine in DNA + S-adenosyl-L-methionine = an N(6)-methyl-2'-deoxyadenosine in DNA + S-adenosyl-L-homocysteine + H(+)</text>
        <dbReference type="Rhea" id="RHEA:15197"/>
        <dbReference type="Rhea" id="RHEA-COMP:12418"/>
        <dbReference type="Rhea" id="RHEA-COMP:12419"/>
        <dbReference type="ChEBI" id="CHEBI:15378"/>
        <dbReference type="ChEBI" id="CHEBI:57856"/>
        <dbReference type="ChEBI" id="CHEBI:59789"/>
        <dbReference type="ChEBI" id="CHEBI:90615"/>
        <dbReference type="ChEBI" id="CHEBI:90616"/>
        <dbReference type="EC" id="2.1.1.72"/>
    </reaction>
</comment>
<feature type="region of interest" description="Disordered" evidence="6">
    <location>
        <begin position="271"/>
        <end position="292"/>
    </location>
</feature>
<dbReference type="GO" id="GO:0032259">
    <property type="term" value="P:methylation"/>
    <property type="evidence" value="ECO:0007669"/>
    <property type="project" value="UniProtKB-KW"/>
</dbReference>
<dbReference type="InterPro" id="IPR029063">
    <property type="entry name" value="SAM-dependent_MTases_sf"/>
</dbReference>
<keyword evidence="4" id="KW-0949">S-adenosyl-L-methionine</keyword>
<dbReference type="PRINTS" id="PR00507">
    <property type="entry name" value="N12N6MTFRASE"/>
</dbReference>
<evidence type="ECO:0000313" key="8">
    <source>
        <dbReference type="EMBL" id="APO16771.1"/>
    </source>
</evidence>
<dbReference type="GO" id="GO:0006304">
    <property type="term" value="P:DNA modification"/>
    <property type="evidence" value="ECO:0007669"/>
    <property type="project" value="InterPro"/>
</dbReference>
<evidence type="ECO:0000256" key="6">
    <source>
        <dbReference type="SAM" id="MobiDB-lite"/>
    </source>
</evidence>
<proteinExistence type="predicted"/>
<sequence length="1114" mass="127347">MAGRDREKSASYYTPEVLTQSLVKYALKELYKEQLEPLATVAEQADKILTIKVCEPAMGSAAFLNEAINQLAEKYLELKQLAEDTRIPQEQYTRELQRVKMYIADNNVYGVDLNPVAVELAEVSLWLNAISDEAFVPWFGYQLYNGNSLIGARRQVFSTGDLTYTKAKDPSWLNIEPKRLGHNEARSPHEVYHYLLPDNGMANYSDKVVKALKPTEIATINAWRKTFVRSFSMEEKDQLKRICQKIDELWQAHVEQRRKERNITTDNLQIWPNSARSAQRSSTNDKDKLLSQSQQSGSAVYPRLKMVMDYWCALWFWPMESADDLPSRAEYLGEIEQVLEGYAETASLNLVESGSGQLGMFDEMAESQTQDLFATNNSGTVNKDFLYMVFPRLALVDKLAARYKFFHWELEFADIFADHGGFDLILGNPPWLRVEWQESGIMGDFEPQFVLRKFSASKLNTLREEMLLQMPALEHAYFSEYEEASATQNFLNSLANYPELKGSKANLYKCFLPLSWSIGSKNGTAGLLHPEGVYDDPNGGRLRAEIYKRLRLHAQFQNQHMLFPIGHRNKYSVNIFTSRENDTVDFINVSNLFLPKTLDLSIHHNGSGIVGGIKNDEGNWDESGHKNRLLIIDQDTLKLFSQLYDEEGTPSLEARLPALHSTQLLSVLEKLASQPKKLSCIRKSFVTTQHWNEVNAQKDGTIERQTCHPDHTGSFVLSGPHFYVGTPVYKTPRAICTEKGHYDIVDLQTIPDNYLPRTNYVPACDEAEYLRRTPKVPWIDEADLAAWQEKGAKPEEMPEPRPVTDYYRFVNREMIGPSSERTMISTIIPKRVGHINTCLGTVFKRHADLLDYFGMTLSVPIDYRVKSTGMGHANTTLINQLPVLSNDIYRVAIHLRSLALVALTTAYQELWGKCFKAQFENETWAKEDSRLPNRFFRNLTAEWRRDCALRTDYARRQALVEIDVLVAMALGMTLEELKTIYRVQFPVMRQYEADTWYDRTGRIVFTASKGLVGVGLDRKFNKKNGFTLSIEDGVFADKTSGQGSAAEPWTQSNVALGWEDIRELKSGKVYKTYMDDTQPGGPVERTIEYIAPFDKCDREQDYETAWAVFSERFA</sequence>
<feature type="compositionally biased region" description="Polar residues" evidence="6">
    <location>
        <begin position="271"/>
        <end position="282"/>
    </location>
</feature>
<dbReference type="AlphaFoldDB" id="A0A1L5JMV6"/>
<evidence type="ECO:0000256" key="1">
    <source>
        <dbReference type="ARBA" id="ARBA00011900"/>
    </source>
</evidence>